<name>A0A1K1TYP9_9GAMM</name>
<protein>
    <recommendedName>
        <fullName evidence="1">YcgL domain-containing protein SAMN02745752_00357</fullName>
    </recommendedName>
</protein>
<dbReference type="SUPFAM" id="SSF160191">
    <property type="entry name" value="YcgL-like"/>
    <property type="match status" value="1"/>
</dbReference>
<dbReference type="PANTHER" id="PTHR38109:SF1">
    <property type="entry name" value="PROTEIN YCGL"/>
    <property type="match status" value="1"/>
</dbReference>
<accession>A0A1K1TYP9</accession>
<dbReference type="InterPro" id="IPR038068">
    <property type="entry name" value="YcgL-like_sf"/>
</dbReference>
<evidence type="ECO:0000259" key="2">
    <source>
        <dbReference type="PROSITE" id="PS51648"/>
    </source>
</evidence>
<dbReference type="Pfam" id="PF05166">
    <property type="entry name" value="YcgL"/>
    <property type="match status" value="1"/>
</dbReference>
<dbReference type="AlphaFoldDB" id="A0A1K1TYP9"/>
<dbReference type="OrthoDB" id="7062382at2"/>
<sequence length="95" mass="11053">MRILTEVFASPVKDEMYLYVDKQKGLKPVPKELLDHFGKPRAVMTMLLTPEKTLARIEASEVCKALMIQGYYLQMPPAREEYLLDLYRAPTEARY</sequence>
<dbReference type="PROSITE" id="PS51648">
    <property type="entry name" value="YCGL"/>
    <property type="match status" value="1"/>
</dbReference>
<gene>
    <name evidence="3" type="ORF">SAMN02745752_00357</name>
</gene>
<evidence type="ECO:0000256" key="1">
    <source>
        <dbReference type="HAMAP-Rule" id="MF_01866"/>
    </source>
</evidence>
<dbReference type="Gene3D" id="3.10.510.20">
    <property type="entry name" value="YcgL domain"/>
    <property type="match status" value="1"/>
</dbReference>
<organism evidence="3 4">
    <name type="scientific">Marinospirillum alkaliphilum DSM 21637</name>
    <dbReference type="NCBI Taxonomy" id="1122209"/>
    <lineage>
        <taxon>Bacteria</taxon>
        <taxon>Pseudomonadati</taxon>
        <taxon>Pseudomonadota</taxon>
        <taxon>Gammaproteobacteria</taxon>
        <taxon>Oceanospirillales</taxon>
        <taxon>Oceanospirillaceae</taxon>
        <taxon>Marinospirillum</taxon>
    </lineage>
</organism>
<evidence type="ECO:0000313" key="3">
    <source>
        <dbReference type="EMBL" id="SFX05309.1"/>
    </source>
</evidence>
<reference evidence="3 4" key="1">
    <citation type="submission" date="2016-11" db="EMBL/GenBank/DDBJ databases">
        <authorList>
            <person name="Jaros S."/>
            <person name="Januszkiewicz K."/>
            <person name="Wedrychowicz H."/>
        </authorList>
    </citation>
    <scope>NUCLEOTIDE SEQUENCE [LARGE SCALE GENOMIC DNA]</scope>
    <source>
        <strain evidence="3 4">DSM 21637</strain>
    </source>
</reference>
<evidence type="ECO:0000313" key="4">
    <source>
        <dbReference type="Proteomes" id="UP000182350"/>
    </source>
</evidence>
<feature type="domain" description="YcgL" evidence="2">
    <location>
        <begin position="3"/>
        <end position="87"/>
    </location>
</feature>
<keyword evidence="4" id="KW-1185">Reference proteome</keyword>
<dbReference type="Proteomes" id="UP000182350">
    <property type="component" value="Unassembled WGS sequence"/>
</dbReference>
<dbReference type="PANTHER" id="PTHR38109">
    <property type="entry name" value="PROTEIN YCGL"/>
    <property type="match status" value="1"/>
</dbReference>
<dbReference type="InterPro" id="IPR027354">
    <property type="entry name" value="YcgL_dom"/>
</dbReference>
<dbReference type="HAMAP" id="MF_01866">
    <property type="entry name" value="UPF0745"/>
    <property type="match status" value="1"/>
</dbReference>
<dbReference type="STRING" id="1122209.SAMN02745752_00357"/>
<dbReference type="EMBL" id="FPJW01000001">
    <property type="protein sequence ID" value="SFX05309.1"/>
    <property type="molecule type" value="Genomic_DNA"/>
</dbReference>
<proteinExistence type="inferred from homology"/>
<dbReference type="RefSeq" id="WP_072324587.1">
    <property type="nucleotide sequence ID" value="NZ_FPJW01000001.1"/>
</dbReference>